<comment type="caution">
    <text evidence="3">The sequence shown here is derived from an EMBL/GenBank/DDBJ whole genome shotgun (WGS) entry which is preliminary data.</text>
</comment>
<dbReference type="InterPro" id="IPR050237">
    <property type="entry name" value="ATP-dep_AMP-bd_enzyme"/>
</dbReference>
<feature type="domain" description="AMP-dependent synthetase/ligase" evidence="1">
    <location>
        <begin position="14"/>
        <end position="367"/>
    </location>
</feature>
<dbReference type="InterPro" id="IPR025110">
    <property type="entry name" value="AMP-bd_C"/>
</dbReference>
<evidence type="ECO:0000313" key="3">
    <source>
        <dbReference type="EMBL" id="PZQ14071.1"/>
    </source>
</evidence>
<proteinExistence type="predicted"/>
<protein>
    <submittedName>
        <fullName evidence="3">AMP-dependent synthetase</fullName>
    </submittedName>
</protein>
<dbReference type="PANTHER" id="PTHR43767">
    <property type="entry name" value="LONG-CHAIN-FATTY-ACID--COA LIGASE"/>
    <property type="match status" value="1"/>
</dbReference>
<dbReference type="InterPro" id="IPR045851">
    <property type="entry name" value="AMP-bd_C_sf"/>
</dbReference>
<evidence type="ECO:0000313" key="4">
    <source>
        <dbReference type="Proteomes" id="UP000249046"/>
    </source>
</evidence>
<dbReference type="InterPro" id="IPR042099">
    <property type="entry name" value="ANL_N_sf"/>
</dbReference>
<dbReference type="InterPro" id="IPR000873">
    <property type="entry name" value="AMP-dep_synth/lig_dom"/>
</dbReference>
<dbReference type="Pfam" id="PF13193">
    <property type="entry name" value="AMP-binding_C"/>
    <property type="match status" value="1"/>
</dbReference>
<organism evidence="3 4">
    <name type="scientific">Rhodanobacter denitrificans</name>
    <dbReference type="NCBI Taxonomy" id="666685"/>
    <lineage>
        <taxon>Bacteria</taxon>
        <taxon>Pseudomonadati</taxon>
        <taxon>Pseudomonadota</taxon>
        <taxon>Gammaproteobacteria</taxon>
        <taxon>Lysobacterales</taxon>
        <taxon>Rhodanobacteraceae</taxon>
        <taxon>Rhodanobacter</taxon>
    </lineage>
</organism>
<evidence type="ECO:0000259" key="2">
    <source>
        <dbReference type="Pfam" id="PF13193"/>
    </source>
</evidence>
<dbReference type="PANTHER" id="PTHR43767:SF12">
    <property type="entry name" value="AMP-DEPENDENT SYNTHETASE AND LIGASE"/>
    <property type="match status" value="1"/>
</dbReference>
<dbReference type="Gene3D" id="3.30.300.30">
    <property type="match status" value="1"/>
</dbReference>
<evidence type="ECO:0000259" key="1">
    <source>
        <dbReference type="Pfam" id="PF00501"/>
    </source>
</evidence>
<name>A0A2W5KB41_9GAMM</name>
<gene>
    <name evidence="3" type="ORF">DI564_10965</name>
</gene>
<dbReference type="EMBL" id="QFPO01000008">
    <property type="protein sequence ID" value="PZQ14071.1"/>
    <property type="molecule type" value="Genomic_DNA"/>
</dbReference>
<dbReference type="InterPro" id="IPR020845">
    <property type="entry name" value="AMP-binding_CS"/>
</dbReference>
<dbReference type="SUPFAM" id="SSF56801">
    <property type="entry name" value="Acetyl-CoA synthetase-like"/>
    <property type="match status" value="1"/>
</dbReference>
<accession>A0A2W5KB41</accession>
<feature type="domain" description="AMP-binding enzyme C-terminal" evidence="2">
    <location>
        <begin position="418"/>
        <end position="492"/>
    </location>
</feature>
<dbReference type="AlphaFoldDB" id="A0A2W5KB41"/>
<sequence>MIALADRVAAIALSEPRRIALVQGAQRIDYAGFVDAARRFAGFLRAAGCLPGDRVALILPNRIEAAIAWYGAWIAGAAVVPLNAQARARDFAPWLRHAGARVLVHEAAGRDAIEAAAGLDPPPLRVVLDAAGANGATGWTQALEAAPLAFEPVDPFALAAILYTSGTTGAPKGVMLSHANFAANVEAIVAYLGLTGEDSIVSILPFYYSYGASVLHTHLAVGARLVIEPNLVFPHLIVETLARERASGFSGVPSTYALLLDRVPLADYDLSALRYLTQAGGAMAPALVARLRAALPGTALYVMYGQTEATARLTYVPPDRLDDKPGSAGVAIPGVRIAIRDEAGRPLPPGADGEVWAQGPGVMSGYWHDPDASAAVLQDGWLRTGDLGRLDEDGFLFLAGRRSDMIKTGAHRVHPLDVEEAIAELPEVAEVAVVGIDDATLGQAIKAVIVPAAGAAPDADRVKAHCRARLAAYKIPKQVEFVAALPKTASGKIRRALLTEPAAAQEAS</sequence>
<dbReference type="GO" id="GO:0016877">
    <property type="term" value="F:ligase activity, forming carbon-sulfur bonds"/>
    <property type="evidence" value="ECO:0007669"/>
    <property type="project" value="UniProtKB-ARBA"/>
</dbReference>
<dbReference type="Gene3D" id="3.40.50.12780">
    <property type="entry name" value="N-terminal domain of ligase-like"/>
    <property type="match status" value="1"/>
</dbReference>
<dbReference type="Pfam" id="PF00501">
    <property type="entry name" value="AMP-binding"/>
    <property type="match status" value="1"/>
</dbReference>
<dbReference type="PROSITE" id="PS00455">
    <property type="entry name" value="AMP_BINDING"/>
    <property type="match status" value="1"/>
</dbReference>
<dbReference type="Proteomes" id="UP000249046">
    <property type="component" value="Unassembled WGS sequence"/>
</dbReference>
<reference evidence="3 4" key="1">
    <citation type="submission" date="2017-08" db="EMBL/GenBank/DDBJ databases">
        <title>Infants hospitalized years apart are colonized by the same room-sourced microbial strains.</title>
        <authorList>
            <person name="Brooks B."/>
            <person name="Olm M.R."/>
            <person name="Firek B.A."/>
            <person name="Baker R."/>
            <person name="Thomas B.C."/>
            <person name="Morowitz M.J."/>
            <person name="Banfield J.F."/>
        </authorList>
    </citation>
    <scope>NUCLEOTIDE SEQUENCE [LARGE SCALE GENOMIC DNA]</scope>
    <source>
        <strain evidence="3">S2_005_003_R2_42</strain>
    </source>
</reference>